<reference evidence="3 4" key="1">
    <citation type="submission" date="2023-11" db="EMBL/GenBank/DDBJ databases">
        <title>Dfirmibasis_genome.</title>
        <authorList>
            <person name="Edelbroek B."/>
            <person name="Kjellin J."/>
            <person name="Jerlstrom-Hultqvist J."/>
            <person name="Soderbom F."/>
        </authorList>
    </citation>
    <scope>NUCLEOTIDE SEQUENCE [LARGE SCALE GENOMIC DNA]</scope>
    <source>
        <strain evidence="3 4">TNS-C-14</strain>
    </source>
</reference>
<feature type="compositionally biased region" description="Low complexity" evidence="1">
    <location>
        <begin position="292"/>
        <end position="303"/>
    </location>
</feature>
<feature type="chain" id="PRO_5042993521" evidence="2">
    <location>
        <begin position="19"/>
        <end position="328"/>
    </location>
</feature>
<feature type="signal peptide" evidence="2">
    <location>
        <begin position="1"/>
        <end position="18"/>
    </location>
</feature>
<evidence type="ECO:0000256" key="2">
    <source>
        <dbReference type="SAM" id="SignalP"/>
    </source>
</evidence>
<protein>
    <submittedName>
        <fullName evidence="3">Uncharacterized protein</fullName>
    </submittedName>
</protein>
<dbReference type="EMBL" id="JAVFKY010000001">
    <property type="protein sequence ID" value="KAK5583776.1"/>
    <property type="molecule type" value="Genomic_DNA"/>
</dbReference>
<organism evidence="3 4">
    <name type="scientific">Dictyostelium firmibasis</name>
    <dbReference type="NCBI Taxonomy" id="79012"/>
    <lineage>
        <taxon>Eukaryota</taxon>
        <taxon>Amoebozoa</taxon>
        <taxon>Evosea</taxon>
        <taxon>Eumycetozoa</taxon>
        <taxon>Dictyostelia</taxon>
        <taxon>Dictyosteliales</taxon>
        <taxon>Dictyosteliaceae</taxon>
        <taxon>Dictyostelium</taxon>
    </lineage>
</organism>
<evidence type="ECO:0000313" key="4">
    <source>
        <dbReference type="Proteomes" id="UP001344447"/>
    </source>
</evidence>
<dbReference type="Proteomes" id="UP001344447">
    <property type="component" value="Unassembled WGS sequence"/>
</dbReference>
<dbReference type="PANTHER" id="PTHR31648:SF4">
    <property type="entry name" value="CARBOHYDRATE BINDING DOMAIN-CONTAINING PROTEIN"/>
    <property type="match status" value="1"/>
</dbReference>
<gene>
    <name evidence="3" type="ORF">RB653_005376</name>
</gene>
<evidence type="ECO:0000313" key="3">
    <source>
        <dbReference type="EMBL" id="KAK5583776.1"/>
    </source>
</evidence>
<comment type="caution">
    <text evidence="3">The sequence shown here is derived from an EMBL/GenBank/DDBJ whole genome shotgun (WGS) entry which is preliminary data.</text>
</comment>
<feature type="region of interest" description="Disordered" evidence="1">
    <location>
        <begin position="261"/>
        <end position="328"/>
    </location>
</feature>
<dbReference type="AlphaFoldDB" id="A0AAN7YZ68"/>
<dbReference type="Pfam" id="PF25544">
    <property type="entry name" value="Ependymin_amoebozoa"/>
    <property type="match status" value="1"/>
</dbReference>
<sequence length="328" mass="37645">MKVALLILLLISIGIIKSFDINSIEDSHWESDEGFEYHKCWKNLTGYYTEFALSSYNTMFPTPYGVIPVSFYEGGVVTTDIKGKQMYVHYGVVAQNLTTWGQFYAYGKNQTQYVVSNTSCIAMKLQFPFPEKLPKFKKVGSTKIGQVDVDVWIVKGKQQCNVTKSCILIQKDSCIPMSANFGNKDKSNLGFSLLNYYRYENTPHYDKFQLPSQCWGIKPKDNEDDKQNKNKAVNSLFVNEVEQEEHFGDNQQAPSMRIAKNNPYYQQPPQLKNVKNNKHHKQQETQDPDLIKTTTKTSTKTTSYSRAIDSPSQHHSNVPKSINFHHLF</sequence>
<proteinExistence type="predicted"/>
<evidence type="ECO:0000256" key="1">
    <source>
        <dbReference type="SAM" id="MobiDB-lite"/>
    </source>
</evidence>
<name>A0AAN7YZ68_9MYCE</name>
<accession>A0AAN7YZ68</accession>
<keyword evidence="4" id="KW-1185">Reference proteome</keyword>
<keyword evidence="2" id="KW-0732">Signal</keyword>
<feature type="compositionally biased region" description="Polar residues" evidence="1">
    <location>
        <begin position="310"/>
        <end position="320"/>
    </location>
</feature>
<dbReference type="InterPro" id="IPR040310">
    <property type="entry name" value="DDB_G0292248"/>
</dbReference>
<dbReference type="PANTHER" id="PTHR31648">
    <property type="entry name" value="TRANSMEMBRANE PROTEIN-RELATED"/>
    <property type="match status" value="1"/>
</dbReference>